<feature type="domain" description="NodB homology" evidence="2">
    <location>
        <begin position="72"/>
        <end position="251"/>
    </location>
</feature>
<evidence type="ECO:0000313" key="4">
    <source>
        <dbReference type="Proteomes" id="UP000734511"/>
    </source>
</evidence>
<comment type="caution">
    <text evidence="3">The sequence shown here is derived from an EMBL/GenBank/DDBJ whole genome shotgun (WGS) entry which is preliminary data.</text>
</comment>
<dbReference type="InterPro" id="IPR050248">
    <property type="entry name" value="Polysacc_deacetylase_ArnD"/>
</dbReference>
<dbReference type="Gene3D" id="3.20.20.370">
    <property type="entry name" value="Glycoside hydrolase/deacetylase"/>
    <property type="match status" value="1"/>
</dbReference>
<dbReference type="RefSeq" id="WP_167983586.1">
    <property type="nucleotide sequence ID" value="NZ_JAATEJ010000010.1"/>
</dbReference>
<evidence type="ECO:0000259" key="2">
    <source>
        <dbReference type="PROSITE" id="PS51677"/>
    </source>
</evidence>
<gene>
    <name evidence="3" type="ORF">HCN08_15205</name>
</gene>
<dbReference type="EMBL" id="JAATEJ010000010">
    <property type="protein sequence ID" value="NJP44731.1"/>
    <property type="molecule type" value="Genomic_DNA"/>
</dbReference>
<dbReference type="PROSITE" id="PS51257">
    <property type="entry name" value="PROKAR_LIPOPROTEIN"/>
    <property type="match status" value="1"/>
</dbReference>
<dbReference type="PANTHER" id="PTHR10587">
    <property type="entry name" value="GLYCOSYL TRANSFERASE-RELATED"/>
    <property type="match status" value="1"/>
</dbReference>
<evidence type="ECO:0000313" key="3">
    <source>
        <dbReference type="EMBL" id="NJP44731.1"/>
    </source>
</evidence>
<dbReference type="SUPFAM" id="SSF88713">
    <property type="entry name" value="Glycoside hydrolase/deacetylase"/>
    <property type="match status" value="1"/>
</dbReference>
<feature type="region of interest" description="Disordered" evidence="1">
    <location>
        <begin position="25"/>
        <end position="57"/>
    </location>
</feature>
<dbReference type="Proteomes" id="UP000734511">
    <property type="component" value="Unassembled WGS sequence"/>
</dbReference>
<name>A0ABX0ZT07_9ACTN</name>
<sequence>MSITRRNLLQLGATGALLTGCSAGQAPHPAAARSGVPAAPSASPAAGSSASPTAGAATALPAQIEHGPRSRPQLALTFHGQGDPAQAEAMLSAAEKGGARLTVLAVGSWLDAYPQLAKRVLGGGHELGNHTQTHGDIGSMDEAEAGAEITRCAARLRQLTGSQGRWFRPSQARLTTPRVVALAQQAGYPHLLSYDVDTLDYTDPGPTAVRQAVADQAGPGSVVSLHFGHPGTLAALPGILDDLRRRGLRAVTTTELLT</sequence>
<dbReference type="PROSITE" id="PS51318">
    <property type="entry name" value="TAT"/>
    <property type="match status" value="1"/>
</dbReference>
<dbReference type="PANTHER" id="PTHR10587:SF137">
    <property type="entry name" value="4-DEOXY-4-FORMAMIDO-L-ARABINOSE-PHOSPHOUNDECAPRENOL DEFORMYLASE ARND-RELATED"/>
    <property type="match status" value="1"/>
</dbReference>
<dbReference type="Pfam" id="PF01522">
    <property type="entry name" value="Polysacc_deac_1"/>
    <property type="match status" value="1"/>
</dbReference>
<dbReference type="InterPro" id="IPR006311">
    <property type="entry name" value="TAT_signal"/>
</dbReference>
<proteinExistence type="predicted"/>
<dbReference type="PROSITE" id="PS51677">
    <property type="entry name" value="NODB"/>
    <property type="match status" value="1"/>
</dbReference>
<reference evidence="3 4" key="1">
    <citation type="submission" date="2020-03" db="EMBL/GenBank/DDBJ databases">
        <title>WGS of actinomycetes isolated from Thailand.</title>
        <authorList>
            <person name="Thawai C."/>
        </authorList>
    </citation>
    <scope>NUCLEOTIDE SEQUENCE [LARGE SCALE GENOMIC DNA]</scope>
    <source>
        <strain evidence="3 4">PRB2-1</strain>
    </source>
</reference>
<dbReference type="InterPro" id="IPR002509">
    <property type="entry name" value="NODB_dom"/>
</dbReference>
<accession>A0ABX0ZT07</accession>
<protein>
    <submittedName>
        <fullName evidence="3">Polysaccharide deacetylase family protein</fullName>
    </submittedName>
</protein>
<dbReference type="InterPro" id="IPR011330">
    <property type="entry name" value="Glyco_hydro/deAcase_b/a-brl"/>
</dbReference>
<organism evidence="3 4">
    <name type="scientific">Actinacidiphila epipremni</name>
    <dbReference type="NCBI Taxonomy" id="2053013"/>
    <lineage>
        <taxon>Bacteria</taxon>
        <taxon>Bacillati</taxon>
        <taxon>Actinomycetota</taxon>
        <taxon>Actinomycetes</taxon>
        <taxon>Kitasatosporales</taxon>
        <taxon>Streptomycetaceae</taxon>
        <taxon>Actinacidiphila</taxon>
    </lineage>
</organism>
<dbReference type="CDD" id="cd10917">
    <property type="entry name" value="CE4_NodB_like_6s_7s"/>
    <property type="match status" value="1"/>
</dbReference>
<feature type="compositionally biased region" description="Low complexity" evidence="1">
    <location>
        <begin position="29"/>
        <end position="57"/>
    </location>
</feature>
<keyword evidence="4" id="KW-1185">Reference proteome</keyword>
<evidence type="ECO:0000256" key="1">
    <source>
        <dbReference type="SAM" id="MobiDB-lite"/>
    </source>
</evidence>